<accession>A0A382XRU5</accession>
<sequence>MHRWRIARVPPILVPMVRTRKCLQCGMAVVKPRDVCPRCDASLAEGPRWDDPSQSLSSRKKKLRATNTRMRNSGALLFVLGIVLMSRGVDAEANTLTPFGSIGVLFIIFGTIVFLWGWKLLQMGK</sequence>
<keyword evidence="1" id="KW-0472">Membrane</keyword>
<keyword evidence="1" id="KW-0812">Transmembrane</keyword>
<proteinExistence type="predicted"/>
<feature type="transmembrane region" description="Helical" evidence="1">
    <location>
        <begin position="70"/>
        <end position="89"/>
    </location>
</feature>
<keyword evidence="1" id="KW-1133">Transmembrane helix</keyword>
<organism evidence="2">
    <name type="scientific">marine metagenome</name>
    <dbReference type="NCBI Taxonomy" id="408172"/>
    <lineage>
        <taxon>unclassified sequences</taxon>
        <taxon>metagenomes</taxon>
        <taxon>ecological metagenomes</taxon>
    </lineage>
</organism>
<feature type="non-terminal residue" evidence="2">
    <location>
        <position position="125"/>
    </location>
</feature>
<name>A0A382XRU5_9ZZZZ</name>
<evidence type="ECO:0000313" key="2">
    <source>
        <dbReference type="EMBL" id="SVD73008.1"/>
    </source>
</evidence>
<evidence type="ECO:0000256" key="1">
    <source>
        <dbReference type="SAM" id="Phobius"/>
    </source>
</evidence>
<dbReference type="AlphaFoldDB" id="A0A382XRU5"/>
<feature type="transmembrane region" description="Helical" evidence="1">
    <location>
        <begin position="95"/>
        <end position="118"/>
    </location>
</feature>
<protein>
    <submittedName>
        <fullName evidence="2">Uncharacterized protein</fullName>
    </submittedName>
</protein>
<reference evidence="2" key="1">
    <citation type="submission" date="2018-05" db="EMBL/GenBank/DDBJ databases">
        <authorList>
            <person name="Lanie J.A."/>
            <person name="Ng W.-L."/>
            <person name="Kazmierczak K.M."/>
            <person name="Andrzejewski T.M."/>
            <person name="Davidsen T.M."/>
            <person name="Wayne K.J."/>
            <person name="Tettelin H."/>
            <person name="Glass J.I."/>
            <person name="Rusch D."/>
            <person name="Podicherti R."/>
            <person name="Tsui H.-C.T."/>
            <person name="Winkler M.E."/>
        </authorList>
    </citation>
    <scope>NUCLEOTIDE SEQUENCE</scope>
</reference>
<dbReference type="EMBL" id="UINC01169461">
    <property type="protein sequence ID" value="SVD73008.1"/>
    <property type="molecule type" value="Genomic_DNA"/>
</dbReference>
<gene>
    <name evidence="2" type="ORF">METZ01_LOCUS425862</name>
</gene>